<evidence type="ECO:0000256" key="4">
    <source>
        <dbReference type="ARBA" id="ARBA00012557"/>
    </source>
</evidence>
<keyword evidence="9" id="KW-0735">Signal-anchor</keyword>
<dbReference type="InterPro" id="IPR003378">
    <property type="entry name" value="Fringe-like_glycosylTrfase"/>
</dbReference>
<dbReference type="EC" id="2.4.1.122" evidence="4"/>
<dbReference type="FunFam" id="3.90.550.50:FF:000039">
    <property type="entry name" value="WGS project CABT00000000 data, contig 2.9"/>
    <property type="match status" value="1"/>
</dbReference>
<keyword evidence="8" id="KW-0547">Nucleotide-binding</keyword>
<comment type="similarity">
    <text evidence="3">Belongs to the glycosyltransferase 31 family. Beta3-Gal-T subfamily.</text>
</comment>
<evidence type="ECO:0000256" key="2">
    <source>
        <dbReference type="ARBA" id="ARBA00004922"/>
    </source>
</evidence>
<keyword evidence="10" id="KW-1133">Transmembrane helix</keyword>
<keyword evidence="7" id="KW-0812">Transmembrane</keyword>
<evidence type="ECO:0000256" key="8">
    <source>
        <dbReference type="ARBA" id="ARBA00022741"/>
    </source>
</evidence>
<evidence type="ECO:0000256" key="3">
    <source>
        <dbReference type="ARBA" id="ARBA00006462"/>
    </source>
</evidence>
<keyword evidence="14" id="KW-1185">Reference proteome</keyword>
<dbReference type="OrthoDB" id="414175at2759"/>
<dbReference type="Pfam" id="PF02434">
    <property type="entry name" value="Fringe"/>
    <property type="match status" value="1"/>
</dbReference>
<evidence type="ECO:0000256" key="9">
    <source>
        <dbReference type="ARBA" id="ARBA00022968"/>
    </source>
</evidence>
<reference evidence="13 14" key="1">
    <citation type="journal article" date="2018" name="Mycol. Prog.">
        <title>Coniella lustricola, a new species from submerged detritus.</title>
        <authorList>
            <person name="Raudabaugh D.B."/>
            <person name="Iturriaga T."/>
            <person name="Carver A."/>
            <person name="Mondo S."/>
            <person name="Pangilinan J."/>
            <person name="Lipzen A."/>
            <person name="He G."/>
            <person name="Amirebrahimi M."/>
            <person name="Grigoriev I.V."/>
            <person name="Miller A.N."/>
        </authorList>
    </citation>
    <scope>NUCLEOTIDE SEQUENCE [LARGE SCALE GENOMIC DNA]</scope>
    <source>
        <strain evidence="13 14">B22-T-1</strain>
    </source>
</reference>
<dbReference type="Proteomes" id="UP000241462">
    <property type="component" value="Unassembled WGS sequence"/>
</dbReference>
<dbReference type="STRING" id="2025994.A0A2T3AIJ1"/>
<evidence type="ECO:0000313" key="13">
    <source>
        <dbReference type="EMBL" id="PSR99228.1"/>
    </source>
</evidence>
<dbReference type="EMBL" id="KZ678385">
    <property type="protein sequence ID" value="PSR99228.1"/>
    <property type="molecule type" value="Genomic_DNA"/>
</dbReference>
<evidence type="ECO:0000256" key="5">
    <source>
        <dbReference type="ARBA" id="ARBA00022676"/>
    </source>
</evidence>
<evidence type="ECO:0000259" key="12">
    <source>
        <dbReference type="Pfam" id="PF02434"/>
    </source>
</evidence>
<name>A0A2T3AIJ1_9PEZI</name>
<evidence type="ECO:0000313" key="14">
    <source>
        <dbReference type="Proteomes" id="UP000241462"/>
    </source>
</evidence>
<evidence type="ECO:0000256" key="11">
    <source>
        <dbReference type="ARBA" id="ARBA00023136"/>
    </source>
</evidence>
<comment type="subcellular location">
    <subcellularLocation>
        <location evidence="1">Membrane</location>
        <topology evidence="1">Single-pass type II membrane protein</topology>
    </subcellularLocation>
</comment>
<keyword evidence="11" id="KW-0472">Membrane</keyword>
<evidence type="ECO:0000256" key="6">
    <source>
        <dbReference type="ARBA" id="ARBA00022679"/>
    </source>
</evidence>
<dbReference type="AlphaFoldDB" id="A0A2T3AIJ1"/>
<dbReference type="GO" id="GO:0016020">
    <property type="term" value="C:membrane"/>
    <property type="evidence" value="ECO:0007669"/>
    <property type="project" value="UniProtKB-SubCell"/>
</dbReference>
<dbReference type="InParanoid" id="A0A2T3AIJ1"/>
<sequence length="443" mass="51410">MFTPGRDPACIGFPDTSGILLVMKTGATESFEKIPVQLMTALRCLPDFLIFSDLDQQIGGFHLRDSLDTVLSEAKHNNPDFDLYRAQQACAVDQHSCAKAFQAGYSYIENDAWDLDKYKNIHMAEKAYRLRPNYDWYVFVDADTYVSWPNMVEALGRMNPAKARFLGMPTVIGPYTFAHGGSGYVLSRGALSKFAGANPGIANKYDIDMRNHCCGDYMFARVVKNTSNIDVEGFWPLSNGEKPYTVQLGRNHWCHPVGMMHHMNSEEISSFWEFERRRYRTNKKPLLFSEVFDEFIASKISARRDDWDNGADEWFYLDFKAENHEWEDWRLDRAIKRDEMSDLEKVAHMSFESCKRACLHHEDCFQFMWHNDCCAMHSSMRLGQPMRKKLGEHNKMRFLSGWDMAKVRKWVAEHDCKDEIEWPEAVELYPEGSPPKDHDQESE</sequence>
<organism evidence="13 14">
    <name type="scientific">Coniella lustricola</name>
    <dbReference type="NCBI Taxonomy" id="2025994"/>
    <lineage>
        <taxon>Eukaryota</taxon>
        <taxon>Fungi</taxon>
        <taxon>Dikarya</taxon>
        <taxon>Ascomycota</taxon>
        <taxon>Pezizomycotina</taxon>
        <taxon>Sordariomycetes</taxon>
        <taxon>Sordariomycetidae</taxon>
        <taxon>Diaporthales</taxon>
        <taxon>Schizoparmaceae</taxon>
        <taxon>Coniella</taxon>
    </lineage>
</organism>
<keyword evidence="6 13" id="KW-0808">Transferase</keyword>
<dbReference type="GO" id="GO:0000166">
    <property type="term" value="F:nucleotide binding"/>
    <property type="evidence" value="ECO:0007669"/>
    <property type="project" value="UniProtKB-KW"/>
</dbReference>
<dbReference type="GO" id="GO:0016263">
    <property type="term" value="F:glycoprotein-N-acetylgalactosamine 3-beta-galactosyltransferase activity"/>
    <property type="evidence" value="ECO:0007669"/>
    <property type="project" value="UniProtKB-EC"/>
</dbReference>
<dbReference type="InterPro" id="IPR026050">
    <property type="entry name" value="C1GALT1/C1GALT1_chp1"/>
</dbReference>
<keyword evidence="5" id="KW-0328">Glycosyltransferase</keyword>
<dbReference type="Gene3D" id="3.90.550.50">
    <property type="match status" value="1"/>
</dbReference>
<protein>
    <recommendedName>
        <fullName evidence="4">N-acetylgalactosaminide beta-1,3-galactosyltransferase</fullName>
        <ecNumber evidence="4">2.4.1.122</ecNumber>
    </recommendedName>
</protein>
<evidence type="ECO:0000256" key="10">
    <source>
        <dbReference type="ARBA" id="ARBA00022989"/>
    </source>
</evidence>
<feature type="domain" description="Fringe-like glycosyltransferase" evidence="12">
    <location>
        <begin position="123"/>
        <end position="214"/>
    </location>
</feature>
<dbReference type="PANTHER" id="PTHR23033:SF40">
    <property type="entry name" value="APPLE DOMAIN-CONTAINING PROTEIN"/>
    <property type="match status" value="1"/>
</dbReference>
<comment type="pathway">
    <text evidence="2">Protein modification; protein glycosylation.</text>
</comment>
<dbReference type="PANTHER" id="PTHR23033">
    <property type="entry name" value="BETA1,3-GALACTOSYLTRANSFERASE"/>
    <property type="match status" value="1"/>
</dbReference>
<evidence type="ECO:0000256" key="1">
    <source>
        <dbReference type="ARBA" id="ARBA00004606"/>
    </source>
</evidence>
<accession>A0A2T3AIJ1</accession>
<gene>
    <name evidence="13" type="ORF">BD289DRAFT_361309</name>
</gene>
<proteinExistence type="inferred from homology"/>
<evidence type="ECO:0000256" key="7">
    <source>
        <dbReference type="ARBA" id="ARBA00022692"/>
    </source>
</evidence>